<accession>A0A9P7A410</accession>
<dbReference type="EMBL" id="JABBWD010000006">
    <property type="protein sequence ID" value="KAG1781377.1"/>
    <property type="molecule type" value="Genomic_DNA"/>
</dbReference>
<organism evidence="1 2">
    <name type="scientific">Suillus placidus</name>
    <dbReference type="NCBI Taxonomy" id="48579"/>
    <lineage>
        <taxon>Eukaryota</taxon>
        <taxon>Fungi</taxon>
        <taxon>Dikarya</taxon>
        <taxon>Basidiomycota</taxon>
        <taxon>Agaricomycotina</taxon>
        <taxon>Agaricomycetes</taxon>
        <taxon>Agaricomycetidae</taxon>
        <taxon>Boletales</taxon>
        <taxon>Suillineae</taxon>
        <taxon>Suillaceae</taxon>
        <taxon>Suillus</taxon>
    </lineage>
</organism>
<sequence length="192" mass="21693">MRESLTPVPPDANKPQVLKLGDGTMLQLDASSIPDPPAISFANDISSLNGMWDDHTEHWQGISVIVIQGHPIAIEHWPVLYRYGGNQQWKGTKNKWTDCAQDIIQCYRQSSPEAFWAKFSIDGECMTFTAIIQKLHNTRKEVHSCIVQQAHKEFGPTFDASFTYQRGGREYVMTKPSTIVKRYIELTGKGPV</sequence>
<keyword evidence="2" id="KW-1185">Reference proteome</keyword>
<evidence type="ECO:0000313" key="2">
    <source>
        <dbReference type="Proteomes" id="UP000714275"/>
    </source>
</evidence>
<reference evidence="1" key="1">
    <citation type="journal article" date="2020" name="New Phytol.">
        <title>Comparative genomics reveals dynamic genome evolution in host specialist ectomycorrhizal fungi.</title>
        <authorList>
            <person name="Lofgren L.A."/>
            <person name="Nguyen N.H."/>
            <person name="Vilgalys R."/>
            <person name="Ruytinx J."/>
            <person name="Liao H.L."/>
            <person name="Branco S."/>
            <person name="Kuo A."/>
            <person name="LaButti K."/>
            <person name="Lipzen A."/>
            <person name="Andreopoulos W."/>
            <person name="Pangilinan J."/>
            <person name="Riley R."/>
            <person name="Hundley H."/>
            <person name="Na H."/>
            <person name="Barry K."/>
            <person name="Grigoriev I.V."/>
            <person name="Stajich J.E."/>
            <person name="Kennedy P.G."/>
        </authorList>
    </citation>
    <scope>NUCLEOTIDE SEQUENCE</scope>
    <source>
        <strain evidence="1">DOB743</strain>
    </source>
</reference>
<evidence type="ECO:0000313" key="1">
    <source>
        <dbReference type="EMBL" id="KAG1781377.1"/>
    </source>
</evidence>
<dbReference type="AlphaFoldDB" id="A0A9P7A410"/>
<protein>
    <submittedName>
        <fullName evidence="1">Uncharacterized protein</fullName>
    </submittedName>
</protein>
<name>A0A9P7A410_9AGAM</name>
<proteinExistence type="predicted"/>
<gene>
    <name evidence="1" type="ORF">EV702DRAFT_962780</name>
</gene>
<dbReference type="Proteomes" id="UP000714275">
    <property type="component" value="Unassembled WGS sequence"/>
</dbReference>
<dbReference type="OrthoDB" id="3210866at2759"/>
<comment type="caution">
    <text evidence="1">The sequence shown here is derived from an EMBL/GenBank/DDBJ whole genome shotgun (WGS) entry which is preliminary data.</text>
</comment>